<gene>
    <name evidence="1" type="ORF">PM001_LOCUS23306</name>
</gene>
<comment type="caution">
    <text evidence="1">The sequence shown here is derived from an EMBL/GenBank/DDBJ whole genome shotgun (WGS) entry which is preliminary data.</text>
</comment>
<proteinExistence type="predicted"/>
<evidence type="ECO:0000313" key="2">
    <source>
        <dbReference type="Proteomes" id="UP001162060"/>
    </source>
</evidence>
<accession>A0AAV1UV34</accession>
<reference evidence="1" key="1">
    <citation type="submission" date="2024-01" db="EMBL/GenBank/DDBJ databases">
        <authorList>
            <person name="Webb A."/>
        </authorList>
    </citation>
    <scope>NUCLEOTIDE SEQUENCE</scope>
    <source>
        <strain evidence="1">Pm1</strain>
    </source>
</reference>
<dbReference type="Proteomes" id="UP001162060">
    <property type="component" value="Unassembled WGS sequence"/>
</dbReference>
<evidence type="ECO:0000313" key="1">
    <source>
        <dbReference type="EMBL" id="CAK7938156.1"/>
    </source>
</evidence>
<sequence>MDDLDMPSQSIDGQLADVPESQFTSLSTKRATSSAKLWTFVAPTEQAHRDILQRDLIRLSHEEEQKVRAMITQEVQRRFW</sequence>
<dbReference type="AlphaFoldDB" id="A0AAV1UV34"/>
<dbReference type="EMBL" id="CAKLBY020000229">
    <property type="protein sequence ID" value="CAK7938156.1"/>
    <property type="molecule type" value="Genomic_DNA"/>
</dbReference>
<protein>
    <submittedName>
        <fullName evidence="1">Uncharacterized protein</fullName>
    </submittedName>
</protein>
<organism evidence="1 2">
    <name type="scientific">Peronospora matthiolae</name>
    <dbReference type="NCBI Taxonomy" id="2874970"/>
    <lineage>
        <taxon>Eukaryota</taxon>
        <taxon>Sar</taxon>
        <taxon>Stramenopiles</taxon>
        <taxon>Oomycota</taxon>
        <taxon>Peronosporomycetes</taxon>
        <taxon>Peronosporales</taxon>
        <taxon>Peronosporaceae</taxon>
        <taxon>Peronospora</taxon>
    </lineage>
</organism>
<name>A0AAV1UV34_9STRA</name>